<keyword evidence="2" id="KW-1185">Reference proteome</keyword>
<protein>
    <submittedName>
        <fullName evidence="1">Uncharacterized protein</fullName>
    </submittedName>
</protein>
<accession>A0A2U2C620</accession>
<dbReference type="AlphaFoldDB" id="A0A2U2C620"/>
<name>A0A2U2C620_9RHOB</name>
<evidence type="ECO:0000313" key="1">
    <source>
        <dbReference type="EMBL" id="PWE27345.1"/>
    </source>
</evidence>
<evidence type="ECO:0000313" key="2">
    <source>
        <dbReference type="Proteomes" id="UP000244940"/>
    </source>
</evidence>
<comment type="caution">
    <text evidence="1">The sequence shown here is derived from an EMBL/GenBank/DDBJ whole genome shotgun (WGS) entry which is preliminary data.</text>
</comment>
<organism evidence="1 2">
    <name type="scientific">Pararhodobacter marinus</name>
    <dbReference type="NCBI Taxonomy" id="2184063"/>
    <lineage>
        <taxon>Bacteria</taxon>
        <taxon>Pseudomonadati</taxon>
        <taxon>Pseudomonadota</taxon>
        <taxon>Alphaproteobacteria</taxon>
        <taxon>Rhodobacterales</taxon>
        <taxon>Paracoccaceae</taxon>
        <taxon>Pararhodobacter</taxon>
    </lineage>
</organism>
<dbReference type="Proteomes" id="UP000244940">
    <property type="component" value="Unassembled WGS sequence"/>
</dbReference>
<proteinExistence type="predicted"/>
<dbReference type="EMBL" id="QEYD01000011">
    <property type="protein sequence ID" value="PWE27345.1"/>
    <property type="molecule type" value="Genomic_DNA"/>
</dbReference>
<sequence>MRATREILSPADTRQPCRAMVTPARPARPRLAGTMLNRMPLSHARGPLGGMLCLEGPFAPRWQDDGAEREV</sequence>
<reference evidence="1 2" key="1">
    <citation type="submission" date="2018-05" db="EMBL/GenBank/DDBJ databases">
        <title>Pararhodobacter marina sp. nov., isolated from deep-sea water of the Indian Ocean.</title>
        <authorList>
            <person name="Lai Q.Sr."/>
            <person name="Liu X."/>
            <person name="Shao Z."/>
        </authorList>
    </citation>
    <scope>NUCLEOTIDE SEQUENCE [LARGE SCALE GENOMIC DNA]</scope>
    <source>
        <strain evidence="1 2">CIC4N-9</strain>
    </source>
</reference>
<gene>
    <name evidence="1" type="ORF">C4N9_16940</name>
</gene>